<dbReference type="Proteomes" id="UP000199516">
    <property type="component" value="Unassembled WGS sequence"/>
</dbReference>
<evidence type="ECO:0000313" key="4">
    <source>
        <dbReference type="EMBL" id="SFE30885.1"/>
    </source>
</evidence>
<name>A0A1I1ZGV6_9BACI</name>
<keyword evidence="2" id="KW-0067">ATP-binding</keyword>
<dbReference type="InterPro" id="IPR045735">
    <property type="entry name" value="Spore_III_AA_AAA+_ATPase"/>
</dbReference>
<dbReference type="EMBL" id="FONT01000001">
    <property type="protein sequence ID" value="SFE30885.1"/>
    <property type="molecule type" value="Genomic_DNA"/>
</dbReference>
<dbReference type="STRING" id="930128.SAMN05192532_101234"/>
<dbReference type="OrthoDB" id="9768243at2"/>
<dbReference type="SMART" id="SM00382">
    <property type="entry name" value="AAA"/>
    <property type="match status" value="1"/>
</dbReference>
<evidence type="ECO:0000313" key="5">
    <source>
        <dbReference type="Proteomes" id="UP000199516"/>
    </source>
</evidence>
<dbReference type="SUPFAM" id="SSF52540">
    <property type="entry name" value="P-loop containing nucleoside triphosphate hydrolases"/>
    <property type="match status" value="1"/>
</dbReference>
<dbReference type="Pfam" id="PF19568">
    <property type="entry name" value="Spore_III_AA"/>
    <property type="match status" value="1"/>
</dbReference>
<keyword evidence="1" id="KW-0547">Nucleotide-binding</keyword>
<dbReference type="InterPro" id="IPR014217">
    <property type="entry name" value="Spore_III_AA"/>
</dbReference>
<gene>
    <name evidence="4" type="ORF">SAMN05192532_101234</name>
</gene>
<protein>
    <submittedName>
        <fullName evidence="4">Stage III sporulation protein AA</fullName>
    </submittedName>
</protein>
<dbReference type="NCBIfam" id="TIGR02858">
    <property type="entry name" value="spore_III_AA"/>
    <property type="match status" value="1"/>
</dbReference>
<dbReference type="AlphaFoldDB" id="A0A1I1ZGV6"/>
<dbReference type="RefSeq" id="WP_091656282.1">
    <property type="nucleotide sequence ID" value="NZ_FONT01000001.1"/>
</dbReference>
<dbReference type="Gene3D" id="3.40.50.300">
    <property type="entry name" value="P-loop containing nucleotide triphosphate hydrolases"/>
    <property type="match status" value="1"/>
</dbReference>
<dbReference type="PANTHER" id="PTHR20953">
    <property type="entry name" value="KINASE-RELATED"/>
    <property type="match status" value="1"/>
</dbReference>
<proteinExistence type="predicted"/>
<accession>A0A1I1ZGV6</accession>
<evidence type="ECO:0000256" key="2">
    <source>
        <dbReference type="ARBA" id="ARBA00022840"/>
    </source>
</evidence>
<feature type="domain" description="AAA+ ATPase" evidence="3">
    <location>
        <begin position="138"/>
        <end position="287"/>
    </location>
</feature>
<dbReference type="InterPro" id="IPR003593">
    <property type="entry name" value="AAA+_ATPase"/>
</dbReference>
<evidence type="ECO:0000259" key="3">
    <source>
        <dbReference type="SMART" id="SM00382"/>
    </source>
</evidence>
<organism evidence="4 5">
    <name type="scientific">Alteribacillus iranensis</name>
    <dbReference type="NCBI Taxonomy" id="930128"/>
    <lineage>
        <taxon>Bacteria</taxon>
        <taxon>Bacillati</taxon>
        <taxon>Bacillota</taxon>
        <taxon>Bacilli</taxon>
        <taxon>Bacillales</taxon>
        <taxon>Bacillaceae</taxon>
        <taxon>Alteribacillus</taxon>
    </lineage>
</organism>
<dbReference type="InterPro" id="IPR027417">
    <property type="entry name" value="P-loop_NTPase"/>
</dbReference>
<keyword evidence="5" id="KW-1185">Reference proteome</keyword>
<sequence>MEIIYNMFPPHIQKILRAVDDRDIEEIRIRIHSPVEIITTRTFFYMTTPDDRFYVITERDIEYIFNQLSEFSMYAFQEELKQGYITTRGGHRVGIGGQVVYENGGIQTVKHIRFMNIRVASDHIGTARAYVERLYKGNYDNTLIIGAPQTGKTTFLRDIARTISSGIPEKDIAGKKVAIVDERSEIAACYHGAPSFQIGQRTDVLDRCPKAEGMMMMIRAMSPEVIIVDEIGRREDAEAIMEAIHAGVTVICTAHGHSVATVKQRPAFQHLVIDSVFRHIVTLQRINGVFQIQWEESTQGMEFSK</sequence>
<dbReference type="GO" id="GO:0005524">
    <property type="term" value="F:ATP binding"/>
    <property type="evidence" value="ECO:0007669"/>
    <property type="project" value="UniProtKB-KW"/>
</dbReference>
<dbReference type="PANTHER" id="PTHR20953:SF3">
    <property type="entry name" value="P-LOOP CONTAINING NUCLEOSIDE TRIPHOSPHATE HYDROLASES SUPERFAMILY PROTEIN"/>
    <property type="match status" value="1"/>
</dbReference>
<evidence type="ECO:0000256" key="1">
    <source>
        <dbReference type="ARBA" id="ARBA00022741"/>
    </source>
</evidence>
<reference evidence="4 5" key="1">
    <citation type="submission" date="2016-10" db="EMBL/GenBank/DDBJ databases">
        <authorList>
            <person name="de Groot N.N."/>
        </authorList>
    </citation>
    <scope>NUCLEOTIDE SEQUENCE [LARGE SCALE GENOMIC DNA]</scope>
    <source>
        <strain evidence="4 5">DSM 23995</strain>
    </source>
</reference>
<dbReference type="CDD" id="cd00267">
    <property type="entry name" value="ABC_ATPase"/>
    <property type="match status" value="1"/>
</dbReference>